<dbReference type="AlphaFoldDB" id="A0A484M3M2"/>
<dbReference type="EMBL" id="OOIL02002580">
    <property type="protein sequence ID" value="VFQ83169.1"/>
    <property type="molecule type" value="Genomic_DNA"/>
</dbReference>
<feature type="chain" id="PRO_5019750211" evidence="1">
    <location>
        <begin position="18"/>
        <end position="220"/>
    </location>
</feature>
<name>A0A484M3M2_9ASTE</name>
<evidence type="ECO:0000313" key="3">
    <source>
        <dbReference type="Proteomes" id="UP000595140"/>
    </source>
</evidence>
<accession>A0A484M3M2</accession>
<keyword evidence="1" id="KW-0732">Signal</keyword>
<evidence type="ECO:0000313" key="2">
    <source>
        <dbReference type="EMBL" id="VFQ83169.1"/>
    </source>
</evidence>
<keyword evidence="3" id="KW-1185">Reference proteome</keyword>
<proteinExistence type="predicted"/>
<dbReference type="OrthoDB" id="304163at2759"/>
<dbReference type="Proteomes" id="UP000595140">
    <property type="component" value="Unassembled WGS sequence"/>
</dbReference>
<feature type="signal peptide" evidence="1">
    <location>
        <begin position="1"/>
        <end position="17"/>
    </location>
</feature>
<reference evidence="2 3" key="1">
    <citation type="submission" date="2018-04" db="EMBL/GenBank/DDBJ databases">
        <authorList>
            <person name="Vogel A."/>
        </authorList>
    </citation>
    <scope>NUCLEOTIDE SEQUENCE [LARGE SCALE GENOMIC DNA]</scope>
</reference>
<sequence length="220" mass="25246">MRAHRWLFWSKMKVVAGYSVASSCSVRISNSDSGRSSPALVLDFVTIRLPQFPSARSPFLYKIKISGYLNLLFNHWPLQSLSVKSEIVRRVRMLDAEVDDLHTQLMQSRRSREDLEKQHEADKLNYINAVDGLNDRLKKTQQDLFEVKEILPSELEAAKSQVAVKFTASFAFQEKDLVIMPALLSAGSATPEGRHFLNYEGDTYFNSRLLAMQHFLYWKA</sequence>
<protein>
    <submittedName>
        <fullName evidence="2">Uncharacterized protein</fullName>
    </submittedName>
</protein>
<evidence type="ECO:0000256" key="1">
    <source>
        <dbReference type="SAM" id="SignalP"/>
    </source>
</evidence>
<gene>
    <name evidence="2" type="ORF">CCAM_LOCUS24945</name>
</gene>
<dbReference type="PROSITE" id="PS51257">
    <property type="entry name" value="PROKAR_LIPOPROTEIN"/>
    <property type="match status" value="1"/>
</dbReference>
<organism evidence="2 3">
    <name type="scientific">Cuscuta campestris</name>
    <dbReference type="NCBI Taxonomy" id="132261"/>
    <lineage>
        <taxon>Eukaryota</taxon>
        <taxon>Viridiplantae</taxon>
        <taxon>Streptophyta</taxon>
        <taxon>Embryophyta</taxon>
        <taxon>Tracheophyta</taxon>
        <taxon>Spermatophyta</taxon>
        <taxon>Magnoliopsida</taxon>
        <taxon>eudicotyledons</taxon>
        <taxon>Gunneridae</taxon>
        <taxon>Pentapetalae</taxon>
        <taxon>asterids</taxon>
        <taxon>lamiids</taxon>
        <taxon>Solanales</taxon>
        <taxon>Convolvulaceae</taxon>
        <taxon>Cuscuteae</taxon>
        <taxon>Cuscuta</taxon>
        <taxon>Cuscuta subgen. Grammica</taxon>
        <taxon>Cuscuta sect. Cleistogrammica</taxon>
    </lineage>
</organism>